<protein>
    <submittedName>
        <fullName evidence="1">13917_t:CDS:1</fullName>
    </submittedName>
</protein>
<proteinExistence type="predicted"/>
<comment type="caution">
    <text evidence="1">The sequence shown here is derived from an EMBL/GenBank/DDBJ whole genome shotgun (WGS) entry which is preliminary data.</text>
</comment>
<dbReference type="EMBL" id="CAJVPP010026217">
    <property type="protein sequence ID" value="CAG8753275.1"/>
    <property type="molecule type" value="Genomic_DNA"/>
</dbReference>
<keyword evidence="2" id="KW-1185">Reference proteome</keyword>
<gene>
    <name evidence="1" type="ORF">FMOSSE_LOCUS16766</name>
</gene>
<organism evidence="1 2">
    <name type="scientific">Funneliformis mosseae</name>
    <name type="common">Endomycorrhizal fungus</name>
    <name type="synonym">Glomus mosseae</name>
    <dbReference type="NCBI Taxonomy" id="27381"/>
    <lineage>
        <taxon>Eukaryota</taxon>
        <taxon>Fungi</taxon>
        <taxon>Fungi incertae sedis</taxon>
        <taxon>Mucoromycota</taxon>
        <taxon>Glomeromycotina</taxon>
        <taxon>Glomeromycetes</taxon>
        <taxon>Glomerales</taxon>
        <taxon>Glomeraceae</taxon>
        <taxon>Funneliformis</taxon>
    </lineage>
</organism>
<dbReference type="AlphaFoldDB" id="A0A9N9IW20"/>
<evidence type="ECO:0000313" key="1">
    <source>
        <dbReference type="EMBL" id="CAG8753275.1"/>
    </source>
</evidence>
<sequence length="79" mass="8295">QPVQSVPLAPSAQLAQSVPVVSSVPLVPSAQPAQSVLAVPVVTSTDFHHRVIDPILLDITNEITTPATITGHEILRRTA</sequence>
<accession>A0A9N9IW20</accession>
<evidence type="ECO:0000313" key="2">
    <source>
        <dbReference type="Proteomes" id="UP000789375"/>
    </source>
</evidence>
<name>A0A9N9IW20_FUNMO</name>
<reference evidence="1" key="1">
    <citation type="submission" date="2021-06" db="EMBL/GenBank/DDBJ databases">
        <authorList>
            <person name="Kallberg Y."/>
            <person name="Tangrot J."/>
            <person name="Rosling A."/>
        </authorList>
    </citation>
    <scope>NUCLEOTIDE SEQUENCE</scope>
    <source>
        <strain evidence="1">87-6 pot B 2015</strain>
    </source>
</reference>
<feature type="non-terminal residue" evidence="1">
    <location>
        <position position="79"/>
    </location>
</feature>
<dbReference type="Proteomes" id="UP000789375">
    <property type="component" value="Unassembled WGS sequence"/>
</dbReference>
<feature type="non-terminal residue" evidence="1">
    <location>
        <position position="1"/>
    </location>
</feature>